<accession>A0A6J4JMJ3</accession>
<dbReference type="InterPro" id="IPR011051">
    <property type="entry name" value="RmlC_Cupin_sf"/>
</dbReference>
<dbReference type="PANTHER" id="PTHR36440:SF1">
    <property type="entry name" value="PUTATIVE (AFU_ORTHOLOGUE AFUA_8G07350)-RELATED"/>
    <property type="match status" value="1"/>
</dbReference>
<dbReference type="Pfam" id="PF07883">
    <property type="entry name" value="Cupin_2"/>
    <property type="match status" value="1"/>
</dbReference>
<evidence type="ECO:0000259" key="2">
    <source>
        <dbReference type="Pfam" id="PF07883"/>
    </source>
</evidence>
<sequence>MESKEGKKQQDPQSGRETSGVAVGPLATGKGRTAAGEKQIMKARVVLPGGGRHLDVLGIEHRITVAAEDTGGAYALVEIVNAPGLGIPPHVHANEEETFHVLEGNVTFQVGEESLVASPGTTVHLPRGVPHRFAAEGTAPARMLLVLSPAGLERMFQELSELPGGGPPDLDKVAAICARYGIRFV</sequence>
<dbReference type="InterPro" id="IPR053146">
    <property type="entry name" value="QDO-like"/>
</dbReference>
<reference evidence="3" key="1">
    <citation type="submission" date="2020-02" db="EMBL/GenBank/DDBJ databases">
        <authorList>
            <person name="Meier V. D."/>
        </authorList>
    </citation>
    <scope>NUCLEOTIDE SEQUENCE</scope>
    <source>
        <strain evidence="3">AVDCRST_MAG63</strain>
    </source>
</reference>
<dbReference type="Gene3D" id="2.60.120.10">
    <property type="entry name" value="Jelly Rolls"/>
    <property type="match status" value="1"/>
</dbReference>
<evidence type="ECO:0000313" key="3">
    <source>
        <dbReference type="EMBL" id="CAA9282359.1"/>
    </source>
</evidence>
<feature type="domain" description="Cupin type-2" evidence="2">
    <location>
        <begin position="82"/>
        <end position="146"/>
    </location>
</feature>
<organism evidence="3">
    <name type="scientific">uncultured Armatimonadetes bacterium</name>
    <dbReference type="NCBI Taxonomy" id="157466"/>
    <lineage>
        <taxon>Bacteria</taxon>
        <taxon>Bacillati</taxon>
        <taxon>Armatimonadota</taxon>
        <taxon>environmental samples</taxon>
    </lineage>
</organism>
<gene>
    <name evidence="3" type="ORF">AVDCRST_MAG63-3664</name>
</gene>
<dbReference type="EMBL" id="CADCTO010000490">
    <property type="protein sequence ID" value="CAA9282359.1"/>
    <property type="molecule type" value="Genomic_DNA"/>
</dbReference>
<proteinExistence type="predicted"/>
<dbReference type="AlphaFoldDB" id="A0A6J4JMJ3"/>
<name>A0A6J4JMJ3_9BACT</name>
<dbReference type="PANTHER" id="PTHR36440">
    <property type="entry name" value="PUTATIVE (AFU_ORTHOLOGUE AFUA_8G07350)-RELATED"/>
    <property type="match status" value="1"/>
</dbReference>
<feature type="compositionally biased region" description="Basic and acidic residues" evidence="1">
    <location>
        <begin position="1"/>
        <end position="10"/>
    </location>
</feature>
<evidence type="ECO:0000256" key="1">
    <source>
        <dbReference type="SAM" id="MobiDB-lite"/>
    </source>
</evidence>
<protein>
    <recommendedName>
        <fullName evidence="2">Cupin type-2 domain-containing protein</fullName>
    </recommendedName>
</protein>
<dbReference type="InterPro" id="IPR014710">
    <property type="entry name" value="RmlC-like_jellyroll"/>
</dbReference>
<dbReference type="InterPro" id="IPR013096">
    <property type="entry name" value="Cupin_2"/>
</dbReference>
<dbReference type="SUPFAM" id="SSF51182">
    <property type="entry name" value="RmlC-like cupins"/>
    <property type="match status" value="1"/>
</dbReference>
<feature type="region of interest" description="Disordered" evidence="1">
    <location>
        <begin position="1"/>
        <end position="35"/>
    </location>
</feature>